<gene>
    <name evidence="1" type="ORF">E5676_scaffold607G00110</name>
</gene>
<protein>
    <submittedName>
        <fullName evidence="1">Uncharacterized protein</fullName>
    </submittedName>
</protein>
<organism evidence="1 2">
    <name type="scientific">Cucumis melo var. makuwa</name>
    <name type="common">Oriental melon</name>
    <dbReference type="NCBI Taxonomy" id="1194695"/>
    <lineage>
        <taxon>Eukaryota</taxon>
        <taxon>Viridiplantae</taxon>
        <taxon>Streptophyta</taxon>
        <taxon>Embryophyta</taxon>
        <taxon>Tracheophyta</taxon>
        <taxon>Spermatophyta</taxon>
        <taxon>Magnoliopsida</taxon>
        <taxon>eudicotyledons</taxon>
        <taxon>Gunneridae</taxon>
        <taxon>Pentapetalae</taxon>
        <taxon>rosids</taxon>
        <taxon>fabids</taxon>
        <taxon>Cucurbitales</taxon>
        <taxon>Cucurbitaceae</taxon>
        <taxon>Benincaseae</taxon>
        <taxon>Cucumis</taxon>
    </lineage>
</organism>
<dbReference type="EMBL" id="SSTD01007883">
    <property type="protein sequence ID" value="TYK18452.1"/>
    <property type="molecule type" value="Genomic_DNA"/>
</dbReference>
<name>A0A5D3D4I8_CUCMM</name>
<sequence>MLSQAEHIMFLKLESWNKACIFKELQSSRGTIGLLSSDPPPWLERSSTFIVWRSDSAVSDPTSTGRQSDSCRQILRPGMSDRTPSSFREVTPLSAIHLLLGDDRTLAFRSTALEQSSSFFIWRGDFAVNNLTSTGGRLGFDRQIHRLGRSDRAPSSFGEIHHPGRRDRAPSSFGEVTSLSAIQLLLGDDRALAVRSTAGRSDQTASSFGEVEAKLYHRRHLGEAKAEHCTIVVPSRLKHISNEGTSTLS</sequence>
<reference evidence="1 2" key="1">
    <citation type="submission" date="2019-08" db="EMBL/GenBank/DDBJ databases">
        <title>Draft genome sequences of two oriental melons (Cucumis melo L. var makuwa).</title>
        <authorList>
            <person name="Kwon S.-Y."/>
        </authorList>
    </citation>
    <scope>NUCLEOTIDE SEQUENCE [LARGE SCALE GENOMIC DNA]</scope>
    <source>
        <strain evidence="2">cv. Chang Bougi</strain>
        <tissue evidence="1">Leaf</tissue>
    </source>
</reference>
<accession>A0A5D3D4I8</accession>
<evidence type="ECO:0000313" key="2">
    <source>
        <dbReference type="Proteomes" id="UP000321947"/>
    </source>
</evidence>
<dbReference type="Proteomes" id="UP000321947">
    <property type="component" value="Unassembled WGS sequence"/>
</dbReference>
<proteinExistence type="predicted"/>
<comment type="caution">
    <text evidence="1">The sequence shown here is derived from an EMBL/GenBank/DDBJ whole genome shotgun (WGS) entry which is preliminary data.</text>
</comment>
<dbReference type="AlphaFoldDB" id="A0A5D3D4I8"/>
<evidence type="ECO:0000313" key="1">
    <source>
        <dbReference type="EMBL" id="TYK18452.1"/>
    </source>
</evidence>